<keyword evidence="3 6" id="KW-0812">Transmembrane</keyword>
<protein>
    <recommendedName>
        <fullName evidence="9">MATE efflux family protein</fullName>
    </recommendedName>
</protein>
<sequence>MEIEQEPLIIDQTDTQADDEWQFNLKTFGVEAKSIFNLAWPVTFTNLLNFSITSASVFSLGHVGTEYLAACSLALMLCNVSGMGVAQGLASALDTLCTQAYTGSSDKHALGKHLQRGLVVCFLACIPIACLWTFSEQLMLLLGQDPQVSAISGMFTRWMLIGLYPLFVNECLRRYLQAQVAIGPHGAPLATSLVNIFIPLVTILYIQFIEGKECWGGFDFKEAFDGRQLWEFTKLGVPGVAMICSEWLAFEACAIAAGLLGNAPLAAQSAVLNTCALLYMIPLGLAVATTTRIGNCLGSSLPNGAKRVAWSALICSLISASVNATFLLSVRSFWGTLFSSDEQVIGLVKDIFPLAALYQIAESTGVTAGAGIRGCGLQRYGAMFNLTGYSIINKVII</sequence>
<dbReference type="EMBL" id="JADGKB010000014">
    <property type="protein sequence ID" value="KAJ3259967.1"/>
    <property type="molecule type" value="Genomic_DNA"/>
</dbReference>
<keyword evidence="4 6" id="KW-1133">Transmembrane helix</keyword>
<feature type="transmembrane region" description="Helical" evidence="6">
    <location>
        <begin position="189"/>
        <end position="209"/>
    </location>
</feature>
<evidence type="ECO:0000313" key="8">
    <source>
        <dbReference type="Proteomes" id="UP001210925"/>
    </source>
</evidence>
<dbReference type="InterPro" id="IPR002528">
    <property type="entry name" value="MATE_fam"/>
</dbReference>
<dbReference type="Proteomes" id="UP001210925">
    <property type="component" value="Unassembled WGS sequence"/>
</dbReference>
<dbReference type="AlphaFoldDB" id="A0AAD5Y5H4"/>
<evidence type="ECO:0000256" key="5">
    <source>
        <dbReference type="ARBA" id="ARBA00023136"/>
    </source>
</evidence>
<evidence type="ECO:0000256" key="2">
    <source>
        <dbReference type="ARBA" id="ARBA00010199"/>
    </source>
</evidence>
<feature type="transmembrane region" description="Helical" evidence="6">
    <location>
        <begin position="117"/>
        <end position="135"/>
    </location>
</feature>
<dbReference type="CDD" id="cd13132">
    <property type="entry name" value="MATE_eukaryotic"/>
    <property type="match status" value="1"/>
</dbReference>
<keyword evidence="5 6" id="KW-0472">Membrane</keyword>
<keyword evidence="8" id="KW-1185">Reference proteome</keyword>
<accession>A0AAD5Y5H4</accession>
<dbReference type="PANTHER" id="PTHR11206">
    <property type="entry name" value="MULTIDRUG RESISTANCE PROTEIN"/>
    <property type="match status" value="1"/>
</dbReference>
<organism evidence="7 8">
    <name type="scientific">Boothiomyces macroporosus</name>
    <dbReference type="NCBI Taxonomy" id="261099"/>
    <lineage>
        <taxon>Eukaryota</taxon>
        <taxon>Fungi</taxon>
        <taxon>Fungi incertae sedis</taxon>
        <taxon>Chytridiomycota</taxon>
        <taxon>Chytridiomycota incertae sedis</taxon>
        <taxon>Chytridiomycetes</taxon>
        <taxon>Rhizophydiales</taxon>
        <taxon>Terramycetaceae</taxon>
        <taxon>Boothiomyces</taxon>
    </lineage>
</organism>
<evidence type="ECO:0000256" key="1">
    <source>
        <dbReference type="ARBA" id="ARBA00004141"/>
    </source>
</evidence>
<name>A0AAD5Y5H4_9FUNG</name>
<comment type="subcellular location">
    <subcellularLocation>
        <location evidence="1">Membrane</location>
        <topology evidence="1">Multi-pass membrane protein</topology>
    </subcellularLocation>
</comment>
<reference evidence="7" key="1">
    <citation type="submission" date="2020-05" db="EMBL/GenBank/DDBJ databases">
        <title>Phylogenomic resolution of chytrid fungi.</title>
        <authorList>
            <person name="Stajich J.E."/>
            <person name="Amses K."/>
            <person name="Simmons R."/>
            <person name="Seto K."/>
            <person name="Myers J."/>
            <person name="Bonds A."/>
            <person name="Quandt C.A."/>
            <person name="Barry K."/>
            <person name="Liu P."/>
            <person name="Grigoriev I."/>
            <person name="Longcore J.E."/>
            <person name="James T.Y."/>
        </authorList>
    </citation>
    <scope>NUCLEOTIDE SEQUENCE</scope>
    <source>
        <strain evidence="7">PLAUS21</strain>
    </source>
</reference>
<evidence type="ECO:0000256" key="6">
    <source>
        <dbReference type="SAM" id="Phobius"/>
    </source>
</evidence>
<evidence type="ECO:0000313" key="7">
    <source>
        <dbReference type="EMBL" id="KAJ3259967.1"/>
    </source>
</evidence>
<comment type="similarity">
    <text evidence="2">Belongs to the multi antimicrobial extrusion (MATE) (TC 2.A.66.1) family.</text>
</comment>
<dbReference type="GO" id="GO:1990961">
    <property type="term" value="P:xenobiotic detoxification by transmembrane export across the plasma membrane"/>
    <property type="evidence" value="ECO:0007669"/>
    <property type="project" value="InterPro"/>
</dbReference>
<feature type="transmembrane region" description="Helical" evidence="6">
    <location>
        <begin position="308"/>
        <end position="330"/>
    </location>
</feature>
<evidence type="ECO:0000256" key="3">
    <source>
        <dbReference type="ARBA" id="ARBA00022692"/>
    </source>
</evidence>
<dbReference type="GO" id="GO:0016020">
    <property type="term" value="C:membrane"/>
    <property type="evidence" value="ECO:0007669"/>
    <property type="project" value="UniProtKB-SubCell"/>
</dbReference>
<dbReference type="GO" id="GO:0042910">
    <property type="term" value="F:xenobiotic transmembrane transporter activity"/>
    <property type="evidence" value="ECO:0007669"/>
    <property type="project" value="InterPro"/>
</dbReference>
<evidence type="ECO:0000256" key="4">
    <source>
        <dbReference type="ARBA" id="ARBA00022989"/>
    </source>
</evidence>
<feature type="transmembrane region" description="Helical" evidence="6">
    <location>
        <begin position="270"/>
        <end position="288"/>
    </location>
</feature>
<dbReference type="InterPro" id="IPR045069">
    <property type="entry name" value="MATE_euk"/>
</dbReference>
<comment type="caution">
    <text evidence="7">The sequence shown here is derived from an EMBL/GenBank/DDBJ whole genome shotgun (WGS) entry which is preliminary data.</text>
</comment>
<dbReference type="GO" id="GO:0015297">
    <property type="term" value="F:antiporter activity"/>
    <property type="evidence" value="ECO:0007669"/>
    <property type="project" value="InterPro"/>
</dbReference>
<feature type="transmembrane region" description="Helical" evidence="6">
    <location>
        <begin position="147"/>
        <end position="168"/>
    </location>
</feature>
<proteinExistence type="inferred from homology"/>
<dbReference type="Pfam" id="PF01554">
    <property type="entry name" value="MatE"/>
    <property type="match status" value="2"/>
</dbReference>
<evidence type="ECO:0008006" key="9">
    <source>
        <dbReference type="Google" id="ProtNLM"/>
    </source>
</evidence>
<gene>
    <name evidence="7" type="ORF">HK103_001477</name>
</gene>